<evidence type="ECO:0000259" key="2">
    <source>
        <dbReference type="PROSITE" id="PS50851"/>
    </source>
</evidence>
<protein>
    <recommendedName>
        <fullName evidence="2">CheW-like domain-containing protein</fullName>
    </recommendedName>
</protein>
<dbReference type="Gene3D" id="2.30.30.40">
    <property type="entry name" value="SH3 Domains"/>
    <property type="match status" value="1"/>
</dbReference>
<sequence>MPESAPDRFLVVSLGSGPSAERVALPAGLVRAVAPVPALIRLPGAPPAVSGLAALRGGVVPVLDLARLLAPAAAPFPPGRLVLAEIDGPVGLLVGRVSGPTVDPGPARIIDLPAVVAGLRSGRPLGASVAGSAPRADAGAAGPPVALVALTVAGASYALPLDEVEAVASLPAPLAPDDGDGAAFTVGTMALPGPMAFLGTMPWRGRALPLLSLSVLLGRGPAPGTRVAVVGGVGLVAERVGPVLRLPREAIDPVPRALRAGPAAGFARLDDGRTLVCILSARSLLSGQPGTVPVASRAESNRAGSSRATSDLAEPVLALDLAGDAYGLPAGTVHAVTRAPERLVRVPRAPEGLAGMLGTRTGVLPVLDLRRRLGLPPSGGACRRMVVVEAAGLRAGLLVDGAVRLLRPRADAIRTAPGDGRDAAVTRILGLGNRSLPLIDPAILLARPVPDATGRPS</sequence>
<feature type="domain" description="CheW-like" evidence="2">
    <location>
        <begin position="313"/>
        <end position="450"/>
    </location>
</feature>
<evidence type="ECO:0000313" key="3">
    <source>
        <dbReference type="EMBL" id="OAS21776.1"/>
    </source>
</evidence>
<dbReference type="OrthoDB" id="3291462at2"/>
<dbReference type="PANTHER" id="PTHR22617:SF23">
    <property type="entry name" value="CHEMOTAXIS PROTEIN CHEW"/>
    <property type="match status" value="1"/>
</dbReference>
<dbReference type="GO" id="GO:0006935">
    <property type="term" value="P:chemotaxis"/>
    <property type="evidence" value="ECO:0007669"/>
    <property type="project" value="InterPro"/>
</dbReference>
<dbReference type="STRING" id="427683.A5481_20730"/>
<evidence type="ECO:0000256" key="1">
    <source>
        <dbReference type="SAM" id="MobiDB-lite"/>
    </source>
</evidence>
<organism evidence="3 4">
    <name type="scientific">Methylobacterium platani</name>
    <dbReference type="NCBI Taxonomy" id="427683"/>
    <lineage>
        <taxon>Bacteria</taxon>
        <taxon>Pseudomonadati</taxon>
        <taxon>Pseudomonadota</taxon>
        <taxon>Alphaproteobacteria</taxon>
        <taxon>Hyphomicrobiales</taxon>
        <taxon>Methylobacteriaceae</taxon>
        <taxon>Methylobacterium</taxon>
    </lineage>
</organism>
<accession>A0A179S4N7</accession>
<dbReference type="PANTHER" id="PTHR22617">
    <property type="entry name" value="CHEMOTAXIS SENSOR HISTIDINE KINASE-RELATED"/>
    <property type="match status" value="1"/>
</dbReference>
<comment type="caution">
    <text evidence="3">The sequence shown here is derived from an EMBL/GenBank/DDBJ whole genome shotgun (WGS) entry which is preliminary data.</text>
</comment>
<dbReference type="GO" id="GO:0005829">
    <property type="term" value="C:cytosol"/>
    <property type="evidence" value="ECO:0007669"/>
    <property type="project" value="TreeGrafter"/>
</dbReference>
<reference evidence="3 4" key="1">
    <citation type="submission" date="2016-04" db="EMBL/GenBank/DDBJ databases">
        <authorList>
            <person name="Evans L.H."/>
            <person name="Alamgir A."/>
            <person name="Owens N."/>
            <person name="Weber N.D."/>
            <person name="Virtaneva K."/>
            <person name="Barbian K."/>
            <person name="Babar A."/>
            <person name="Rosenke K."/>
        </authorList>
    </citation>
    <scope>NUCLEOTIDE SEQUENCE [LARGE SCALE GENOMIC DNA]</scope>
    <source>
        <strain evidence="3 4">PMB02</strain>
    </source>
</reference>
<proteinExistence type="predicted"/>
<dbReference type="InterPro" id="IPR039315">
    <property type="entry name" value="CheW"/>
</dbReference>
<dbReference type="InterPro" id="IPR036061">
    <property type="entry name" value="CheW-like_dom_sf"/>
</dbReference>
<name>A0A179S4N7_9HYPH</name>
<feature type="domain" description="CheW-like" evidence="2">
    <location>
        <begin position="6"/>
        <end position="159"/>
    </location>
</feature>
<dbReference type="EMBL" id="LWHQ01000041">
    <property type="protein sequence ID" value="OAS21776.1"/>
    <property type="molecule type" value="Genomic_DNA"/>
</dbReference>
<dbReference type="GO" id="GO:0007165">
    <property type="term" value="P:signal transduction"/>
    <property type="evidence" value="ECO:0007669"/>
    <property type="project" value="InterPro"/>
</dbReference>
<dbReference type="Proteomes" id="UP000078316">
    <property type="component" value="Unassembled WGS sequence"/>
</dbReference>
<dbReference type="RefSeq" id="WP_064504264.1">
    <property type="nucleotide sequence ID" value="NZ_LWHQ01000041.1"/>
</dbReference>
<dbReference type="Gene3D" id="2.40.50.180">
    <property type="entry name" value="CheA-289, Domain 4"/>
    <property type="match status" value="2"/>
</dbReference>
<dbReference type="AlphaFoldDB" id="A0A179S4N7"/>
<feature type="region of interest" description="Disordered" evidence="1">
    <location>
        <begin position="287"/>
        <end position="307"/>
    </location>
</feature>
<dbReference type="SMART" id="SM00260">
    <property type="entry name" value="CheW"/>
    <property type="match status" value="3"/>
</dbReference>
<evidence type="ECO:0000313" key="4">
    <source>
        <dbReference type="Proteomes" id="UP000078316"/>
    </source>
</evidence>
<dbReference type="PROSITE" id="PS50851">
    <property type="entry name" value="CHEW"/>
    <property type="match status" value="2"/>
</dbReference>
<dbReference type="SUPFAM" id="SSF50341">
    <property type="entry name" value="CheW-like"/>
    <property type="match status" value="3"/>
</dbReference>
<gene>
    <name evidence="3" type="ORF">A5481_20730</name>
</gene>
<dbReference type="Pfam" id="PF01584">
    <property type="entry name" value="CheW"/>
    <property type="match status" value="3"/>
</dbReference>
<dbReference type="InterPro" id="IPR002545">
    <property type="entry name" value="CheW-lke_dom"/>
</dbReference>